<accession>A0A221MEI1</accession>
<dbReference type="SUPFAM" id="SSF54236">
    <property type="entry name" value="Ubiquitin-like"/>
    <property type="match status" value="1"/>
</dbReference>
<dbReference type="RefSeq" id="WP_089532942.1">
    <property type="nucleotide sequence ID" value="NZ_CP022437.1"/>
</dbReference>
<dbReference type="EMBL" id="CP022437">
    <property type="protein sequence ID" value="ASN06086.1"/>
    <property type="molecule type" value="Genomic_DNA"/>
</dbReference>
<proteinExistence type="predicted"/>
<dbReference type="KEGG" id="vne:CFK40_14195"/>
<dbReference type="InterPro" id="IPR024962">
    <property type="entry name" value="YukD-like"/>
</dbReference>
<reference evidence="1 2" key="1">
    <citation type="journal article" date="2003" name="Int. J. Syst. Evol. Microbiol.">
        <title>Virgibacillus carmonensis sp. nov., Virgibacillus necropolis sp. nov. and Virgibacillus picturae sp. nov., three novel species isolated from deteriorated mural paintings, transfer of the species of the genus salibacillus to Virgibacillus, as Virgibacillus marismortui comb. nov. and Virgibacillus salexigens comb. nov., and emended description of the genus Virgibacillus.</title>
        <authorList>
            <person name="Heyrman J."/>
            <person name="Logan N.A."/>
            <person name="Busse H.J."/>
            <person name="Balcaen A."/>
            <person name="Lebbe L."/>
            <person name="Rodriguez-Diaz M."/>
            <person name="Swings J."/>
            <person name="De Vos P."/>
        </authorList>
    </citation>
    <scope>NUCLEOTIDE SEQUENCE [LARGE SCALE GENOMIC DNA]</scope>
    <source>
        <strain evidence="1 2">LMG 19488</strain>
    </source>
</reference>
<dbReference type="AlphaFoldDB" id="A0A221MEI1"/>
<sequence length="79" mass="9237">MYIQVTVDLEHYDQKSIELRLSDQHKIKNLIDITWQTVGLTRNPREGNWIRIKNKDKVYNGPKTLAECGIITGDRVEIL</sequence>
<organism evidence="1 2">
    <name type="scientific">Virgibacillus necropolis</name>
    <dbReference type="NCBI Taxonomy" id="163877"/>
    <lineage>
        <taxon>Bacteria</taxon>
        <taxon>Bacillati</taxon>
        <taxon>Bacillota</taxon>
        <taxon>Bacilli</taxon>
        <taxon>Bacillales</taxon>
        <taxon>Bacillaceae</taxon>
        <taxon>Virgibacillus</taxon>
    </lineage>
</organism>
<name>A0A221MEI1_9BACI</name>
<dbReference type="Gene3D" id="3.10.20.90">
    <property type="entry name" value="Phosphatidylinositol 3-kinase Catalytic Subunit, Chain A, domain 1"/>
    <property type="match status" value="1"/>
</dbReference>
<keyword evidence="2" id="KW-1185">Reference proteome</keyword>
<evidence type="ECO:0000313" key="2">
    <source>
        <dbReference type="Proteomes" id="UP000204391"/>
    </source>
</evidence>
<dbReference type="InterPro" id="IPR029071">
    <property type="entry name" value="Ubiquitin-like_domsf"/>
</dbReference>
<dbReference type="Proteomes" id="UP000204391">
    <property type="component" value="Chromosome"/>
</dbReference>
<dbReference type="OrthoDB" id="2437963at2"/>
<protein>
    <submittedName>
        <fullName evidence="1">Ubiquitin</fullName>
    </submittedName>
</protein>
<gene>
    <name evidence="1" type="ORF">CFK40_14195</name>
</gene>
<dbReference type="Pfam" id="PF08817">
    <property type="entry name" value="YukD"/>
    <property type="match status" value="1"/>
</dbReference>
<evidence type="ECO:0000313" key="1">
    <source>
        <dbReference type="EMBL" id="ASN06086.1"/>
    </source>
</evidence>